<dbReference type="Proteomes" id="UP000823046">
    <property type="component" value="Unassembled WGS sequence"/>
</dbReference>
<feature type="non-terminal residue" evidence="4">
    <location>
        <position position="1"/>
    </location>
</feature>
<evidence type="ECO:0000313" key="5">
    <source>
        <dbReference type="Proteomes" id="UP000823046"/>
    </source>
</evidence>
<keyword evidence="1" id="KW-0853">WD repeat</keyword>
<gene>
    <name evidence="4" type="ORF">IE077_002825</name>
</gene>
<proteinExistence type="predicted"/>
<keyword evidence="2" id="KW-0677">Repeat</keyword>
<sequence>KQQLPQRPPEAAQPLQGEKRRNSALPSLKSSHVGKMHEGLSTACTQNTSSLSFNKLQEEASLDQSLVLSIQDGLLPPSSGWLYPPHLLDDAALLRSVPTIQRDVWHPLYSQLNVSPSSRKLNATSLRFYLFRKGSYPDIYRALIYRYLLQLPSNMEAFDFLLEKGKHPQYSSIQLFYSSKRSSEAIFKTFEHLFNALLFWSPILVQFSFLPALLWPFAERFGGDLCFCFELCLSILLNWCSTWFSSTTQPPSSLLHILYEGLWKVDKPLLLHLQALENTASLITSTKTSSVQPLSVLWPFLSTFMSEV</sequence>
<evidence type="ECO:0000256" key="1">
    <source>
        <dbReference type="ARBA" id="ARBA00022574"/>
    </source>
</evidence>
<comment type="caution">
    <text evidence="4">The sequence shown here is derived from an EMBL/GenBank/DDBJ whole genome shotgun (WGS) entry which is preliminary data.</text>
</comment>
<evidence type="ECO:0000256" key="2">
    <source>
        <dbReference type="ARBA" id="ARBA00022737"/>
    </source>
</evidence>
<name>A0ABQ7J9X8_9APIC</name>
<dbReference type="EMBL" id="JADAQX010000303">
    <property type="protein sequence ID" value="KAF8820782.1"/>
    <property type="molecule type" value="Genomic_DNA"/>
</dbReference>
<accession>A0ABQ7J9X8</accession>
<feature type="region of interest" description="Disordered" evidence="3">
    <location>
        <begin position="1"/>
        <end position="23"/>
    </location>
</feature>
<reference evidence="4 5" key="1">
    <citation type="journal article" date="2020" name="bioRxiv">
        <title>Metabolic contributions of an alphaproteobacterial endosymbiont in the apicomplexan Cardiosporidium cionae.</title>
        <authorList>
            <person name="Hunter E.S."/>
            <person name="Paight C.J."/>
            <person name="Lane C.E."/>
        </authorList>
    </citation>
    <scope>NUCLEOTIDE SEQUENCE [LARGE SCALE GENOMIC DNA]</scope>
    <source>
        <strain evidence="4">ESH_2018</strain>
    </source>
</reference>
<evidence type="ECO:0000256" key="3">
    <source>
        <dbReference type="SAM" id="MobiDB-lite"/>
    </source>
</evidence>
<dbReference type="InterPro" id="IPR051570">
    <property type="entry name" value="TBC1_cilium_biogenesis"/>
</dbReference>
<dbReference type="PANTHER" id="PTHR19853">
    <property type="entry name" value="WD REPEAT CONTAINING PROTEIN 3 WDR3"/>
    <property type="match status" value="1"/>
</dbReference>
<organism evidence="4 5">
    <name type="scientific">Cardiosporidium cionae</name>
    <dbReference type="NCBI Taxonomy" id="476202"/>
    <lineage>
        <taxon>Eukaryota</taxon>
        <taxon>Sar</taxon>
        <taxon>Alveolata</taxon>
        <taxon>Apicomplexa</taxon>
        <taxon>Aconoidasida</taxon>
        <taxon>Nephromycida</taxon>
        <taxon>Cardiosporidium</taxon>
    </lineage>
</organism>
<keyword evidence="5" id="KW-1185">Reference proteome</keyword>
<protein>
    <submittedName>
        <fullName evidence="4">Uncharacterized protein</fullName>
    </submittedName>
</protein>
<evidence type="ECO:0000313" key="4">
    <source>
        <dbReference type="EMBL" id="KAF8820782.1"/>
    </source>
</evidence>
<dbReference type="PANTHER" id="PTHR19853:SF1">
    <property type="entry name" value="TBC1 DOMAIN FAMILY MEMBER 31"/>
    <property type="match status" value="1"/>
</dbReference>